<dbReference type="EMBL" id="JAKJXO020000021">
    <property type="protein sequence ID" value="KAL1592376.1"/>
    <property type="molecule type" value="Genomic_DNA"/>
</dbReference>
<dbReference type="SUPFAM" id="SSF51735">
    <property type="entry name" value="NAD(P)-binding Rossmann-fold domains"/>
    <property type="match status" value="1"/>
</dbReference>
<feature type="compositionally biased region" description="Polar residues" evidence="7">
    <location>
        <begin position="781"/>
        <end position="793"/>
    </location>
</feature>
<evidence type="ECO:0000256" key="4">
    <source>
        <dbReference type="ARBA" id="ARBA00022833"/>
    </source>
</evidence>
<dbReference type="Gene3D" id="3.40.50.720">
    <property type="entry name" value="NAD(P)-binding Rossmann-like Domain"/>
    <property type="match status" value="1"/>
</dbReference>
<evidence type="ECO:0000256" key="6">
    <source>
        <dbReference type="ARBA" id="ARBA00023002"/>
    </source>
</evidence>
<dbReference type="InterPro" id="IPR036291">
    <property type="entry name" value="NAD(P)-bd_dom_sf"/>
</dbReference>
<evidence type="ECO:0000259" key="8">
    <source>
        <dbReference type="SMART" id="SM00249"/>
    </source>
</evidence>
<dbReference type="InterPro" id="IPR020904">
    <property type="entry name" value="Sc_DH/Rdtase_CS"/>
</dbReference>
<evidence type="ECO:0000256" key="3">
    <source>
        <dbReference type="ARBA" id="ARBA00022771"/>
    </source>
</evidence>
<feature type="region of interest" description="Disordered" evidence="7">
    <location>
        <begin position="519"/>
        <end position="544"/>
    </location>
</feature>
<feature type="compositionally biased region" description="Low complexity" evidence="7">
    <location>
        <begin position="244"/>
        <end position="268"/>
    </location>
</feature>
<keyword evidence="6" id="KW-0560">Oxidoreductase</keyword>
<gene>
    <name evidence="9" type="ORF">SLS60_011455</name>
</gene>
<evidence type="ECO:0000313" key="10">
    <source>
        <dbReference type="Proteomes" id="UP001521785"/>
    </source>
</evidence>
<keyword evidence="5" id="KW-0521">NADP</keyword>
<dbReference type="InterPro" id="IPR011011">
    <property type="entry name" value="Znf_FYVE_PHD"/>
</dbReference>
<feature type="compositionally biased region" description="Low complexity" evidence="7">
    <location>
        <begin position="534"/>
        <end position="543"/>
    </location>
</feature>
<dbReference type="PROSITE" id="PS00061">
    <property type="entry name" value="ADH_SHORT"/>
    <property type="match status" value="1"/>
</dbReference>
<name>A0ABR3QJN7_9PLEO</name>
<feature type="region of interest" description="Disordered" evidence="7">
    <location>
        <begin position="778"/>
        <end position="807"/>
    </location>
</feature>
<keyword evidence="10" id="KW-1185">Reference proteome</keyword>
<feature type="region of interest" description="Disordered" evidence="7">
    <location>
        <begin position="216"/>
        <end position="268"/>
    </location>
</feature>
<feature type="compositionally biased region" description="Basic and acidic residues" evidence="7">
    <location>
        <begin position="926"/>
        <end position="952"/>
    </location>
</feature>
<dbReference type="PANTHER" id="PTHR43008:SF4">
    <property type="entry name" value="CHAIN DEHYDROGENASE, PUTATIVE (AFU_ORTHOLOGUE AFUA_4G08710)-RELATED"/>
    <property type="match status" value="1"/>
</dbReference>
<feature type="domain" description="Zinc finger PHD-type" evidence="8">
    <location>
        <begin position="829"/>
        <end position="881"/>
    </location>
</feature>
<feature type="region of interest" description="Disordered" evidence="7">
    <location>
        <begin position="915"/>
        <end position="952"/>
    </location>
</feature>
<comment type="caution">
    <text evidence="9">The sequence shown here is derived from an EMBL/GenBank/DDBJ whole genome shotgun (WGS) entry which is preliminary data.</text>
</comment>
<dbReference type="InterPro" id="IPR001965">
    <property type="entry name" value="Znf_PHD"/>
</dbReference>
<evidence type="ECO:0000256" key="1">
    <source>
        <dbReference type="ARBA" id="ARBA00006484"/>
    </source>
</evidence>
<organism evidence="9 10">
    <name type="scientific">Paraconiothyrium brasiliense</name>
    <dbReference type="NCBI Taxonomy" id="300254"/>
    <lineage>
        <taxon>Eukaryota</taxon>
        <taxon>Fungi</taxon>
        <taxon>Dikarya</taxon>
        <taxon>Ascomycota</taxon>
        <taxon>Pezizomycotina</taxon>
        <taxon>Dothideomycetes</taxon>
        <taxon>Pleosporomycetidae</taxon>
        <taxon>Pleosporales</taxon>
        <taxon>Massarineae</taxon>
        <taxon>Didymosphaeriaceae</taxon>
        <taxon>Paraconiothyrium</taxon>
    </lineage>
</organism>
<dbReference type="Pfam" id="PF00106">
    <property type="entry name" value="adh_short"/>
    <property type="match status" value="1"/>
</dbReference>
<evidence type="ECO:0000313" key="9">
    <source>
        <dbReference type="EMBL" id="KAL1592376.1"/>
    </source>
</evidence>
<evidence type="ECO:0000256" key="7">
    <source>
        <dbReference type="SAM" id="MobiDB-lite"/>
    </source>
</evidence>
<keyword evidence="4" id="KW-0862">Zinc</keyword>
<keyword evidence="2" id="KW-0479">Metal-binding</keyword>
<dbReference type="PRINTS" id="PR00081">
    <property type="entry name" value="GDHRDH"/>
</dbReference>
<dbReference type="PANTHER" id="PTHR43008">
    <property type="entry name" value="BENZIL REDUCTASE"/>
    <property type="match status" value="1"/>
</dbReference>
<evidence type="ECO:0000256" key="5">
    <source>
        <dbReference type="ARBA" id="ARBA00022857"/>
    </source>
</evidence>
<protein>
    <recommendedName>
        <fullName evidence="8">Zinc finger PHD-type domain-containing protein</fullName>
    </recommendedName>
</protein>
<proteinExistence type="inferred from homology"/>
<dbReference type="SMART" id="SM00249">
    <property type="entry name" value="PHD"/>
    <property type="match status" value="1"/>
</dbReference>
<dbReference type="InterPro" id="IPR019786">
    <property type="entry name" value="Zinc_finger_PHD-type_CS"/>
</dbReference>
<dbReference type="CDD" id="cd15489">
    <property type="entry name" value="PHD_SF"/>
    <property type="match status" value="1"/>
</dbReference>
<sequence length="952" mass="105590">MSYRIRLRPDHPCTIQTTAAANGTKAWYHQLNVTEADAVPPVFDTIREQIRHPLRGLVACTGISGVSDATSYPIDAFRKIIDVNIAGTFLMAQAVGKELHRANLAGMTEGINSAAYNTSKSAVHQLARSLAGEWGHPQNTFAYYPAGHPEREVYPPIRVNTISPGHIETALTKEAQATGLVDDWAKQNMLGRVSQVEEYRAAVLFLLGDGSSYMTGANQQLTESPPSPRNFPEPTGSHATGAMSAWSPAWTSTSSPANSGPSSNSTTNVILSNAETTPVADLNNQMHVDTSADKVYHTSVTHYAGHYTSATEGQQAMRAMRHHLETLLPRELIQDEFGNPVAIEQVSSQHLAKLQGKVWRELPQKIATASISVDGEITDEFIITAHSVRYLAKLLSDNNTVFVLQRRSMQPCHSALCRHVHERLEQPYSEEEVTFEPLVDWMTLDPVLDVTPLWFTLYRRNKSLLHKFALANTRFVPRNPVRFCLECLLFIANERNEVWYIMKQDPDVIYADVPPPWPLTKTDDDSSEEDLPSESDSSISEKSITPLRPAVAGESMVPYVDGTFNFRGQPRSNKFHIWRDPIFDQEYKSYTPASQLTLSSVKQTYNDTPQESQSTRVAGWTSINALAAVKTPSSNDPVQSPAKEQNAFSFMRYRMDSPGGVPSQDTFALSEEEKYSAARAGFPLGPAHEYRHKPDICFEAAPVAYYGPIRSERPVTHSGYDSQTKADGSTNTVDYDGYERNFGDELDCNLNTISQVSSSPSIQLPANTEATEPLTNVEAPASQTPHNTVSHGNYTWPAPKDSTSPVPARPTPGCGIITTSDYPHPSQVICWCKRPAKTGTVRIVQCRNSECSVRWYHYACLKDAREKRVARFGTLLCEICKGENYWGKAEGMSDLSMPFTREEVMNGISGMTNASGASDPYGLGKIKHEDDQREWNGRKAPMEAEVRNQTRD</sequence>
<dbReference type="InterPro" id="IPR013083">
    <property type="entry name" value="Znf_RING/FYVE/PHD"/>
</dbReference>
<dbReference type="InterPro" id="IPR002347">
    <property type="entry name" value="SDR_fam"/>
</dbReference>
<comment type="similarity">
    <text evidence="1">Belongs to the short-chain dehydrogenases/reductases (SDR) family.</text>
</comment>
<dbReference type="Proteomes" id="UP001521785">
    <property type="component" value="Unassembled WGS sequence"/>
</dbReference>
<dbReference type="PROSITE" id="PS01359">
    <property type="entry name" value="ZF_PHD_1"/>
    <property type="match status" value="1"/>
</dbReference>
<dbReference type="SUPFAM" id="SSF57903">
    <property type="entry name" value="FYVE/PHD zinc finger"/>
    <property type="match status" value="1"/>
</dbReference>
<reference evidence="9 10" key="1">
    <citation type="submission" date="2024-02" db="EMBL/GenBank/DDBJ databases">
        <title>De novo assembly and annotation of 12 fungi associated with fruit tree decline syndrome in Ontario, Canada.</title>
        <authorList>
            <person name="Sulman M."/>
            <person name="Ellouze W."/>
            <person name="Ilyukhin E."/>
        </authorList>
    </citation>
    <scope>NUCLEOTIDE SEQUENCE [LARGE SCALE GENOMIC DNA]</scope>
    <source>
        <strain evidence="9 10">M42-189</strain>
    </source>
</reference>
<evidence type="ECO:0000256" key="2">
    <source>
        <dbReference type="ARBA" id="ARBA00022723"/>
    </source>
</evidence>
<dbReference type="Gene3D" id="3.30.40.10">
    <property type="entry name" value="Zinc/RING finger domain, C3HC4 (zinc finger)"/>
    <property type="match status" value="1"/>
</dbReference>
<keyword evidence="3" id="KW-0863">Zinc-finger</keyword>
<accession>A0ABR3QJN7</accession>